<evidence type="ECO:0000256" key="8">
    <source>
        <dbReference type="ARBA" id="ARBA00023098"/>
    </source>
</evidence>
<name>A0A8J2MW51_9PLEO</name>
<keyword evidence="9" id="KW-0576">Peroxisome</keyword>
<comment type="similarity">
    <text evidence="4">Belongs to the enoyl-CoA hydratase/isomerase family.</text>
</comment>
<dbReference type="AlphaFoldDB" id="A0A8J2MW51"/>
<dbReference type="PANTHER" id="PTHR43149:SF1">
    <property type="entry name" value="DELTA(3,5)-DELTA(2,4)-DIENOYL-COA ISOMERASE, MITOCHONDRIAL"/>
    <property type="match status" value="1"/>
</dbReference>
<dbReference type="UniPathway" id="UPA00659"/>
<dbReference type="InterPro" id="IPR014748">
    <property type="entry name" value="Enoyl-CoA_hydra_C"/>
</dbReference>
<dbReference type="CDD" id="cd06558">
    <property type="entry name" value="crotonase-like"/>
    <property type="match status" value="1"/>
</dbReference>
<gene>
    <name evidence="11" type="ORF">ALTATR162_LOCUS523</name>
</gene>
<evidence type="ECO:0000256" key="10">
    <source>
        <dbReference type="ARBA" id="ARBA00023235"/>
    </source>
</evidence>
<dbReference type="GeneID" id="67016985"/>
<evidence type="ECO:0008006" key="13">
    <source>
        <dbReference type="Google" id="ProtNLM"/>
    </source>
</evidence>
<organism evidence="11 12">
    <name type="scientific">Alternaria atra</name>
    <dbReference type="NCBI Taxonomy" id="119953"/>
    <lineage>
        <taxon>Eukaryota</taxon>
        <taxon>Fungi</taxon>
        <taxon>Dikarya</taxon>
        <taxon>Ascomycota</taxon>
        <taxon>Pezizomycotina</taxon>
        <taxon>Dothideomycetes</taxon>
        <taxon>Pleosporomycetidae</taxon>
        <taxon>Pleosporales</taxon>
        <taxon>Pleosporineae</taxon>
        <taxon>Pleosporaceae</taxon>
        <taxon>Alternaria</taxon>
        <taxon>Alternaria sect. Ulocladioides</taxon>
    </lineage>
</organism>
<dbReference type="FunFam" id="1.10.12.10:FF:000004">
    <property type="entry name" value="Delta3,5-delta2,4-dienoyl-CoA isomerase"/>
    <property type="match status" value="1"/>
</dbReference>
<comment type="pathway">
    <text evidence="2">Mycotoxin biosynthesis.</text>
</comment>
<dbReference type="EMBL" id="CAJRGZ010000015">
    <property type="protein sequence ID" value="CAG5139600.1"/>
    <property type="molecule type" value="Genomic_DNA"/>
</dbReference>
<dbReference type="GO" id="GO:0005777">
    <property type="term" value="C:peroxisome"/>
    <property type="evidence" value="ECO:0007669"/>
    <property type="project" value="UniProtKB-SubCell"/>
</dbReference>
<sequence>MAEAYQKEFFNVSFPVEYVAHVEINRPEKLNAFKEIMWLNLSAIFRQLSHDPSVRAVILTGAGDRAFTAGLDVQAASEGGALSSSGPDQDSARKANALRRHILEFQSCITDIEKCEKPVIAVLHGVSFGLALDMSLACDIRISTTTTKFSVKEVDIGLAADIGTLSRLPHSVGNLSWVKDIALSARIFGSDEALQHGLVSSVYKNKAEAVAQATKLATLIASKSPVAVLGTKEIINYSRDRPISEGLNYTAVWNAAMLQTQDVKDAMMSGLKKTTPKFSKL</sequence>
<dbReference type="InterPro" id="IPR001753">
    <property type="entry name" value="Enoyl-CoA_hydra/iso"/>
</dbReference>
<keyword evidence="5" id="KW-0276">Fatty acid metabolism</keyword>
<comment type="caution">
    <text evidence="11">The sequence shown here is derived from an EMBL/GenBank/DDBJ whole genome shotgun (WGS) entry which is preliminary data.</text>
</comment>
<dbReference type="Gene3D" id="3.90.226.10">
    <property type="entry name" value="2-enoyl-CoA Hydratase, Chain A, domain 1"/>
    <property type="match status" value="1"/>
</dbReference>
<dbReference type="InterPro" id="IPR045002">
    <property type="entry name" value="Ech1-like"/>
</dbReference>
<dbReference type="SUPFAM" id="SSF52096">
    <property type="entry name" value="ClpP/crotonase"/>
    <property type="match status" value="1"/>
</dbReference>
<evidence type="ECO:0000256" key="5">
    <source>
        <dbReference type="ARBA" id="ARBA00022832"/>
    </source>
</evidence>
<keyword evidence="8" id="KW-0443">Lipid metabolism</keyword>
<evidence type="ECO:0000313" key="11">
    <source>
        <dbReference type="EMBL" id="CAG5139600.1"/>
    </source>
</evidence>
<dbReference type="GO" id="GO:0051750">
    <property type="term" value="F:delta(3,5)-delta(2,4)-dienoyl-CoA isomerase activity"/>
    <property type="evidence" value="ECO:0007669"/>
    <property type="project" value="TreeGrafter"/>
</dbReference>
<proteinExistence type="inferred from homology"/>
<evidence type="ECO:0000256" key="7">
    <source>
        <dbReference type="ARBA" id="ARBA00023026"/>
    </source>
</evidence>
<evidence type="ECO:0000256" key="6">
    <source>
        <dbReference type="ARBA" id="ARBA00022990"/>
    </source>
</evidence>
<dbReference type="GO" id="GO:0005739">
    <property type="term" value="C:mitochondrion"/>
    <property type="evidence" value="ECO:0007669"/>
    <property type="project" value="TreeGrafter"/>
</dbReference>
<dbReference type="FunFam" id="3.90.226.10:FF:000024">
    <property type="entry name" value="Delta3,5-delta2,4-dienoyl-CoA isomerase"/>
    <property type="match status" value="1"/>
</dbReference>
<reference evidence="11" key="1">
    <citation type="submission" date="2021-05" db="EMBL/GenBank/DDBJ databases">
        <authorList>
            <person name="Stam R."/>
        </authorList>
    </citation>
    <scope>NUCLEOTIDE SEQUENCE</scope>
    <source>
        <strain evidence="11">CS162</strain>
    </source>
</reference>
<dbReference type="GO" id="GO:0006635">
    <property type="term" value="P:fatty acid beta-oxidation"/>
    <property type="evidence" value="ECO:0007669"/>
    <property type="project" value="UniProtKB-UniPathway"/>
</dbReference>
<keyword evidence="6" id="KW-0007">Acetylation</keyword>
<evidence type="ECO:0000313" key="12">
    <source>
        <dbReference type="Proteomes" id="UP000676310"/>
    </source>
</evidence>
<dbReference type="OrthoDB" id="14970at2759"/>
<evidence type="ECO:0000256" key="9">
    <source>
        <dbReference type="ARBA" id="ARBA00023140"/>
    </source>
</evidence>
<dbReference type="Gene3D" id="1.10.12.10">
    <property type="entry name" value="Lyase 2-enoyl-coa Hydratase, Chain A, domain 2"/>
    <property type="match status" value="1"/>
</dbReference>
<evidence type="ECO:0000256" key="3">
    <source>
        <dbReference type="ARBA" id="ARBA00005005"/>
    </source>
</evidence>
<dbReference type="Pfam" id="PF00378">
    <property type="entry name" value="ECH_1"/>
    <property type="match status" value="1"/>
</dbReference>
<keyword evidence="7" id="KW-0843">Virulence</keyword>
<comment type="subcellular location">
    <subcellularLocation>
        <location evidence="1">Peroxisome</location>
    </subcellularLocation>
</comment>
<dbReference type="Proteomes" id="UP000676310">
    <property type="component" value="Unassembled WGS sequence"/>
</dbReference>
<comment type="pathway">
    <text evidence="3">Lipid metabolism; fatty acid beta-oxidation.</text>
</comment>
<keyword evidence="12" id="KW-1185">Reference proteome</keyword>
<evidence type="ECO:0000256" key="1">
    <source>
        <dbReference type="ARBA" id="ARBA00004275"/>
    </source>
</evidence>
<keyword evidence="10" id="KW-0413">Isomerase</keyword>
<dbReference type="RefSeq" id="XP_043164052.1">
    <property type="nucleotide sequence ID" value="XM_043308117.1"/>
</dbReference>
<protein>
    <recommendedName>
        <fullName evidence="13">Enoyl-CoA hydratase</fullName>
    </recommendedName>
</protein>
<dbReference type="InterPro" id="IPR029045">
    <property type="entry name" value="ClpP/crotonase-like_dom_sf"/>
</dbReference>
<evidence type="ECO:0000256" key="2">
    <source>
        <dbReference type="ARBA" id="ARBA00004685"/>
    </source>
</evidence>
<dbReference type="PANTHER" id="PTHR43149">
    <property type="entry name" value="ENOYL-COA HYDRATASE"/>
    <property type="match status" value="1"/>
</dbReference>
<evidence type="ECO:0000256" key="4">
    <source>
        <dbReference type="ARBA" id="ARBA00005254"/>
    </source>
</evidence>
<accession>A0A8J2MW51</accession>